<gene>
    <name evidence="3" type="ORF">HF568_06820</name>
</gene>
<name>A0A8X8GB80_ACIFI</name>
<reference evidence="3" key="1">
    <citation type="journal article" date="2021" name="ISME J.">
        <title>Genomic evolution of the class Acidithiobacillia: deep-branching Proteobacteria living in extreme acidic conditions.</title>
        <authorList>
            <person name="Moya-Beltran A."/>
            <person name="Beard S."/>
            <person name="Rojas-Villalobos C."/>
            <person name="Issotta F."/>
            <person name="Gallardo Y."/>
            <person name="Ulloa R."/>
            <person name="Giaveno A."/>
            <person name="Degli Esposti M."/>
            <person name="Johnson D.B."/>
            <person name="Quatrini R."/>
        </authorList>
    </citation>
    <scope>NUCLEOTIDE SEQUENCE</scope>
    <source>
        <strain evidence="3">DSM 583</strain>
    </source>
</reference>
<dbReference type="InterPro" id="IPR022273">
    <property type="entry name" value="PRTRC_protein-E"/>
</dbReference>
<feature type="domain" description="ParB-related ThiF-related cassette protein E" evidence="2">
    <location>
        <begin position="2"/>
        <end position="115"/>
    </location>
</feature>
<dbReference type="Pfam" id="PF19556">
    <property type="entry name" value="PRTRC_E"/>
    <property type="match status" value="1"/>
</dbReference>
<evidence type="ECO:0000313" key="3">
    <source>
        <dbReference type="EMBL" id="MBU2722926.1"/>
    </source>
</evidence>
<dbReference type="Proteomes" id="UP000887300">
    <property type="component" value="Unassembled WGS sequence"/>
</dbReference>
<comment type="caution">
    <text evidence="3">The sequence shown here is derived from an EMBL/GenBank/DDBJ whole genome shotgun (WGS) entry which is preliminary data.</text>
</comment>
<dbReference type="AlphaFoldDB" id="A0A8X8GB80"/>
<feature type="region of interest" description="Disordered" evidence="1">
    <location>
        <begin position="97"/>
        <end position="134"/>
    </location>
</feature>
<dbReference type="EMBL" id="JABBHS010000198">
    <property type="protein sequence ID" value="MBU2722926.1"/>
    <property type="molecule type" value="Genomic_DNA"/>
</dbReference>
<dbReference type="NCBIfam" id="TIGR03741">
    <property type="entry name" value="PRTRC_E"/>
    <property type="match status" value="1"/>
</dbReference>
<accession>A0A8X8GB80</accession>
<protein>
    <submittedName>
        <fullName evidence="3">PRTRC system protein E</fullName>
    </submittedName>
</protein>
<feature type="compositionally biased region" description="Low complexity" evidence="1">
    <location>
        <begin position="101"/>
        <end position="124"/>
    </location>
</feature>
<proteinExistence type="predicted"/>
<organism evidence="3 4">
    <name type="scientific">Acidithiobacillus ferridurans</name>
    <dbReference type="NCBI Taxonomy" id="1232575"/>
    <lineage>
        <taxon>Bacteria</taxon>
        <taxon>Pseudomonadati</taxon>
        <taxon>Pseudomonadota</taxon>
        <taxon>Acidithiobacillia</taxon>
        <taxon>Acidithiobacillales</taxon>
        <taxon>Acidithiobacillaceae</taxon>
        <taxon>Acidithiobacillus</taxon>
    </lineage>
</organism>
<evidence type="ECO:0000256" key="1">
    <source>
        <dbReference type="SAM" id="MobiDB-lite"/>
    </source>
</evidence>
<dbReference type="RefSeq" id="WP_215886119.1">
    <property type="nucleotide sequence ID" value="NZ_CP134225.1"/>
</dbReference>
<sequence>MFKDIEPLLAQAECITLTIATEENGKIRVNVIPKGKGDKHLVPLTIVATAEELDGGFVAAIQQYREKTLSIAQQMDQFEQDAAAALAAAEETRKANDAKTAKVAATKATPAASKAAAPAKVKPVVESPSLDELF</sequence>
<evidence type="ECO:0000313" key="4">
    <source>
        <dbReference type="Proteomes" id="UP000887300"/>
    </source>
</evidence>
<evidence type="ECO:0000259" key="2">
    <source>
        <dbReference type="Pfam" id="PF19556"/>
    </source>
</evidence>